<dbReference type="Pfam" id="PF01161">
    <property type="entry name" value="PBP"/>
    <property type="match status" value="1"/>
</dbReference>
<reference evidence="2 3" key="1">
    <citation type="submission" date="2024-01" db="EMBL/GenBank/DDBJ databases">
        <title>The genomes of 5 underutilized Papilionoideae crops provide insights into root nodulation and disease resistance.</title>
        <authorList>
            <person name="Yuan L."/>
        </authorList>
    </citation>
    <scope>NUCLEOTIDE SEQUENCE [LARGE SCALE GENOMIC DNA]</scope>
    <source>
        <strain evidence="2">LY-2023</strain>
        <tissue evidence="2">Leaf</tissue>
    </source>
</reference>
<accession>A0AAN9JCP8</accession>
<dbReference type="EMBL" id="JAYKXN010000004">
    <property type="protein sequence ID" value="KAK7295826.1"/>
    <property type="molecule type" value="Genomic_DNA"/>
</dbReference>
<dbReference type="SUPFAM" id="SSF49777">
    <property type="entry name" value="PEBP-like"/>
    <property type="match status" value="1"/>
</dbReference>
<dbReference type="Gene3D" id="3.90.280.10">
    <property type="entry name" value="PEBP-like"/>
    <property type="match status" value="1"/>
</dbReference>
<protein>
    <submittedName>
        <fullName evidence="2">Uncharacterized protein</fullName>
    </submittedName>
</protein>
<gene>
    <name evidence="2" type="ORF">RJT34_18738</name>
</gene>
<dbReference type="PROSITE" id="PS01220">
    <property type="entry name" value="PBP"/>
    <property type="match status" value="1"/>
</dbReference>
<dbReference type="FunFam" id="3.90.280.10:FF:000001">
    <property type="entry name" value="Terminal flower 1"/>
    <property type="match status" value="1"/>
</dbReference>
<dbReference type="InterPro" id="IPR035810">
    <property type="entry name" value="PEBP_euk"/>
</dbReference>
<dbReference type="PANTHER" id="PTHR11362">
    <property type="entry name" value="PHOSPHATIDYLETHANOLAMINE-BINDING PROTEIN"/>
    <property type="match status" value="1"/>
</dbReference>
<comment type="caution">
    <text evidence="2">The sequence shown here is derived from an EMBL/GenBank/DDBJ whole genome shotgun (WGS) entry which is preliminary data.</text>
</comment>
<sequence length="183" mass="20388">MNRALTMPRSGSDPLVIGRVIGDVLEPFTSSVSLRVVYNNSSQVINCCELKPSQIVTQPRVEIGGDDFRTFYTLVMVDPDSPSPGNPDQREYLHWLVTNIPGTTGASFGEEIVKYESPQPMLGIHRVVFAVFRQSGRVSVPAPGWRPNFITRDFSELYNLGAPVAAAYFTCKRHDARDGRRRS</sequence>
<comment type="similarity">
    <text evidence="1">Belongs to the phosphatidylethanolamine-binding protein family.</text>
</comment>
<proteinExistence type="inferred from homology"/>
<organism evidence="2 3">
    <name type="scientific">Clitoria ternatea</name>
    <name type="common">Butterfly pea</name>
    <dbReference type="NCBI Taxonomy" id="43366"/>
    <lineage>
        <taxon>Eukaryota</taxon>
        <taxon>Viridiplantae</taxon>
        <taxon>Streptophyta</taxon>
        <taxon>Embryophyta</taxon>
        <taxon>Tracheophyta</taxon>
        <taxon>Spermatophyta</taxon>
        <taxon>Magnoliopsida</taxon>
        <taxon>eudicotyledons</taxon>
        <taxon>Gunneridae</taxon>
        <taxon>Pentapetalae</taxon>
        <taxon>rosids</taxon>
        <taxon>fabids</taxon>
        <taxon>Fabales</taxon>
        <taxon>Fabaceae</taxon>
        <taxon>Papilionoideae</taxon>
        <taxon>50 kb inversion clade</taxon>
        <taxon>NPAAA clade</taxon>
        <taxon>indigoferoid/millettioid clade</taxon>
        <taxon>Phaseoleae</taxon>
        <taxon>Clitoria</taxon>
    </lineage>
</organism>
<dbReference type="PANTHER" id="PTHR11362:SF9">
    <property type="entry name" value="PROTEIN FLOWERING LOCUS T-RELATED"/>
    <property type="match status" value="1"/>
</dbReference>
<dbReference type="InterPro" id="IPR001858">
    <property type="entry name" value="Phosphatidylethanolamine-bd_CS"/>
</dbReference>
<dbReference type="AlphaFoldDB" id="A0AAN9JCP8"/>
<evidence type="ECO:0000256" key="1">
    <source>
        <dbReference type="ARBA" id="ARBA00007091"/>
    </source>
</evidence>
<evidence type="ECO:0000313" key="3">
    <source>
        <dbReference type="Proteomes" id="UP001359559"/>
    </source>
</evidence>
<dbReference type="InterPro" id="IPR036610">
    <property type="entry name" value="PEBP-like_sf"/>
</dbReference>
<keyword evidence="3" id="KW-1185">Reference proteome</keyword>
<dbReference type="InterPro" id="IPR008914">
    <property type="entry name" value="PEBP"/>
</dbReference>
<dbReference type="Proteomes" id="UP001359559">
    <property type="component" value="Unassembled WGS sequence"/>
</dbReference>
<dbReference type="CDD" id="cd00866">
    <property type="entry name" value="PEBP_euk"/>
    <property type="match status" value="1"/>
</dbReference>
<name>A0AAN9JCP8_CLITE</name>
<evidence type="ECO:0000313" key="2">
    <source>
        <dbReference type="EMBL" id="KAK7295826.1"/>
    </source>
</evidence>